<dbReference type="PROSITE" id="PS51257">
    <property type="entry name" value="PROKAR_LIPOPROTEIN"/>
    <property type="match status" value="1"/>
</dbReference>
<keyword evidence="3" id="KW-1185">Reference proteome</keyword>
<keyword evidence="1" id="KW-0472">Membrane</keyword>
<feature type="transmembrane region" description="Helical" evidence="1">
    <location>
        <begin position="224"/>
        <end position="249"/>
    </location>
</feature>
<dbReference type="EMBL" id="CABPRJ010000065">
    <property type="protein sequence ID" value="VVC27153.1"/>
    <property type="molecule type" value="Genomic_DNA"/>
</dbReference>
<dbReference type="Proteomes" id="UP000325440">
    <property type="component" value="Unassembled WGS sequence"/>
</dbReference>
<organism evidence="2 3">
    <name type="scientific">Cinara cedri</name>
    <dbReference type="NCBI Taxonomy" id="506608"/>
    <lineage>
        <taxon>Eukaryota</taxon>
        <taxon>Metazoa</taxon>
        <taxon>Ecdysozoa</taxon>
        <taxon>Arthropoda</taxon>
        <taxon>Hexapoda</taxon>
        <taxon>Insecta</taxon>
        <taxon>Pterygota</taxon>
        <taxon>Neoptera</taxon>
        <taxon>Paraneoptera</taxon>
        <taxon>Hemiptera</taxon>
        <taxon>Sternorrhyncha</taxon>
        <taxon>Aphidomorpha</taxon>
        <taxon>Aphidoidea</taxon>
        <taxon>Aphididae</taxon>
        <taxon>Lachninae</taxon>
        <taxon>Cinara</taxon>
    </lineage>
</organism>
<keyword evidence="1" id="KW-0812">Transmembrane</keyword>
<gene>
    <name evidence="2" type="ORF">CINCED_3A018346</name>
</gene>
<accession>A0A5E4M548</accession>
<proteinExistence type="predicted"/>
<protein>
    <submittedName>
        <fullName evidence="2">Uncharacterized protein</fullName>
    </submittedName>
</protein>
<evidence type="ECO:0000256" key="1">
    <source>
        <dbReference type="SAM" id="Phobius"/>
    </source>
</evidence>
<name>A0A5E4M548_9HEMI</name>
<feature type="transmembrane region" description="Helical" evidence="1">
    <location>
        <begin position="130"/>
        <end position="150"/>
    </location>
</feature>
<evidence type="ECO:0000313" key="3">
    <source>
        <dbReference type="Proteomes" id="UP000325440"/>
    </source>
</evidence>
<keyword evidence="1" id="KW-1133">Transmembrane helix</keyword>
<reference evidence="2 3" key="1">
    <citation type="submission" date="2019-08" db="EMBL/GenBank/DDBJ databases">
        <authorList>
            <person name="Alioto T."/>
            <person name="Alioto T."/>
            <person name="Gomez Garrido J."/>
        </authorList>
    </citation>
    <scope>NUCLEOTIDE SEQUENCE [LARGE SCALE GENOMIC DNA]</scope>
</reference>
<evidence type="ECO:0000313" key="2">
    <source>
        <dbReference type="EMBL" id="VVC27153.1"/>
    </source>
</evidence>
<feature type="transmembrane region" description="Helical" evidence="1">
    <location>
        <begin position="73"/>
        <end position="93"/>
    </location>
</feature>
<dbReference type="AlphaFoldDB" id="A0A5E4M548"/>
<sequence>MKIVNGPAVPLTAGCASFATSVAAACCFLTVWSYWYWELDAQCEAGRDCKCLLFGTSFASGNFVGGDQYACSYVYHSTIASSALAACASVYYGTKWLLCPDGRLREGRRPVRRSSNQPPATKSRISSLKICFVIILILMALNMFVVSIVISNGYISTCRQYVHQVKQFLMVTGNMERLVSNRLSCGTIYDFMDYLQPPSRQVTYELIHKHKSNPRDSVINTSEFLIVSIIMSWLNTVIWIIFAALTYYLK</sequence>
<dbReference type="OrthoDB" id="8186944at2759"/>